<dbReference type="STRING" id="119206.AWM72_09035"/>
<dbReference type="OrthoDB" id="2713997at2"/>
<dbReference type="Pfam" id="PF12833">
    <property type="entry name" value="HTH_18"/>
    <property type="match status" value="1"/>
</dbReference>
<dbReference type="InterPro" id="IPR018060">
    <property type="entry name" value="HTH_AraC"/>
</dbReference>
<dbReference type="Gene3D" id="1.10.10.60">
    <property type="entry name" value="Homeodomain-like"/>
    <property type="match status" value="2"/>
</dbReference>
<dbReference type="PANTHER" id="PTHR43280:SF28">
    <property type="entry name" value="HTH-TYPE TRANSCRIPTIONAL ACTIVATOR RHAS"/>
    <property type="match status" value="1"/>
</dbReference>
<keyword evidence="2" id="KW-0238">DNA-binding</keyword>
<dbReference type="PANTHER" id="PTHR43280">
    <property type="entry name" value="ARAC-FAMILY TRANSCRIPTIONAL REGULATOR"/>
    <property type="match status" value="1"/>
</dbReference>
<comment type="caution">
    <text evidence="5">The sequence shown here is derived from an EMBL/GenBank/DDBJ whole genome shotgun (WGS) entry which is preliminary data.</text>
</comment>
<evidence type="ECO:0000256" key="3">
    <source>
        <dbReference type="ARBA" id="ARBA00023163"/>
    </source>
</evidence>
<evidence type="ECO:0000313" key="6">
    <source>
        <dbReference type="Proteomes" id="UP000327148"/>
    </source>
</evidence>
<dbReference type="InterPro" id="IPR020449">
    <property type="entry name" value="Tscrpt_reg_AraC-type_HTH"/>
</dbReference>
<dbReference type="SUPFAM" id="SSF51215">
    <property type="entry name" value="Regulatory protein AraC"/>
    <property type="match status" value="1"/>
</dbReference>
<proteinExistence type="predicted"/>
<dbReference type="GO" id="GO:0043565">
    <property type="term" value="F:sequence-specific DNA binding"/>
    <property type="evidence" value="ECO:0007669"/>
    <property type="project" value="InterPro"/>
</dbReference>
<dbReference type="PROSITE" id="PS01124">
    <property type="entry name" value="HTH_ARAC_FAMILY_2"/>
    <property type="match status" value="1"/>
</dbReference>
<name>A0A5N1GLC8_9LACT</name>
<dbReference type="GO" id="GO:0003700">
    <property type="term" value="F:DNA-binding transcription factor activity"/>
    <property type="evidence" value="ECO:0007669"/>
    <property type="project" value="InterPro"/>
</dbReference>
<dbReference type="InterPro" id="IPR014710">
    <property type="entry name" value="RmlC-like_jellyroll"/>
</dbReference>
<dbReference type="Gene3D" id="2.60.120.10">
    <property type="entry name" value="Jelly Rolls"/>
    <property type="match status" value="1"/>
</dbReference>
<organism evidence="5 6">
    <name type="scientific">Aerococcus sanguinicola</name>
    <dbReference type="NCBI Taxonomy" id="119206"/>
    <lineage>
        <taxon>Bacteria</taxon>
        <taxon>Bacillati</taxon>
        <taxon>Bacillota</taxon>
        <taxon>Bacilli</taxon>
        <taxon>Lactobacillales</taxon>
        <taxon>Aerococcaceae</taxon>
        <taxon>Aerococcus</taxon>
    </lineage>
</organism>
<feature type="domain" description="HTH araC/xylS-type" evidence="4">
    <location>
        <begin position="195"/>
        <end position="294"/>
    </location>
</feature>
<dbReference type="AlphaFoldDB" id="A0A5N1GLC8"/>
<reference evidence="5 6" key="1">
    <citation type="submission" date="2019-09" db="EMBL/GenBank/DDBJ databases">
        <title>Draft genome sequence assemblies of isolates from the urinary tract.</title>
        <authorList>
            <person name="Mores C.R."/>
            <person name="Putonti C."/>
            <person name="Wolfe A.J."/>
        </authorList>
    </citation>
    <scope>NUCLEOTIDE SEQUENCE [LARGE SCALE GENOMIC DNA]</scope>
    <source>
        <strain evidence="5 6">UMB623</strain>
    </source>
</reference>
<sequence length="296" mass="34236">MIKSAFLGIINLYEAGGRMDEEIYAGYNLQGGDEWLEFHTHRQLEIYQFIAGCCYFQIGSQFYELEPGDILLIDGMGLHKAFVKDQGEVYRRHVVHFTRESIQPLLASLDASRLLELFKEGQGSLYRMTQSSDKEVVSEKMRALAELTQLDSSYSFHEQQVKLQIVDLLMTLDRMDHESILEVSARQEEPLLRVQEIASYLTQHYQEKLDLDKIASGVNLSKSYVSHLFREVTGMTVINFLMKYRLLQARYHLMMSRDLSIQEIALASGFESNAHFSRYFKQSVGMTPSQFRKANR</sequence>
<dbReference type="InterPro" id="IPR009057">
    <property type="entry name" value="Homeodomain-like_sf"/>
</dbReference>
<keyword evidence="1" id="KW-0805">Transcription regulation</keyword>
<dbReference type="InterPro" id="IPR018062">
    <property type="entry name" value="HTH_AraC-typ_CS"/>
</dbReference>
<evidence type="ECO:0000313" key="5">
    <source>
        <dbReference type="EMBL" id="KAA9301793.1"/>
    </source>
</evidence>
<dbReference type="Pfam" id="PF02311">
    <property type="entry name" value="AraC_binding"/>
    <property type="match status" value="1"/>
</dbReference>
<dbReference type="Proteomes" id="UP000327148">
    <property type="component" value="Unassembled WGS sequence"/>
</dbReference>
<dbReference type="InterPro" id="IPR003313">
    <property type="entry name" value="AraC-bd"/>
</dbReference>
<dbReference type="SUPFAM" id="SSF46689">
    <property type="entry name" value="Homeodomain-like"/>
    <property type="match status" value="2"/>
</dbReference>
<accession>A0A5N1GLC8</accession>
<dbReference type="InterPro" id="IPR037923">
    <property type="entry name" value="HTH-like"/>
</dbReference>
<gene>
    <name evidence="5" type="ORF">F6I03_00895</name>
</gene>
<evidence type="ECO:0000256" key="2">
    <source>
        <dbReference type="ARBA" id="ARBA00023125"/>
    </source>
</evidence>
<evidence type="ECO:0000256" key="1">
    <source>
        <dbReference type="ARBA" id="ARBA00023015"/>
    </source>
</evidence>
<dbReference type="PROSITE" id="PS00041">
    <property type="entry name" value="HTH_ARAC_FAMILY_1"/>
    <property type="match status" value="1"/>
</dbReference>
<dbReference type="SMART" id="SM00342">
    <property type="entry name" value="HTH_ARAC"/>
    <property type="match status" value="1"/>
</dbReference>
<evidence type="ECO:0000259" key="4">
    <source>
        <dbReference type="PROSITE" id="PS01124"/>
    </source>
</evidence>
<keyword evidence="3" id="KW-0804">Transcription</keyword>
<protein>
    <submittedName>
        <fullName evidence="5">AraC family transcriptional regulator</fullName>
    </submittedName>
</protein>
<dbReference type="PRINTS" id="PR00032">
    <property type="entry name" value="HTHARAC"/>
</dbReference>
<dbReference type="EMBL" id="VYWO01000001">
    <property type="protein sequence ID" value="KAA9301793.1"/>
    <property type="molecule type" value="Genomic_DNA"/>
</dbReference>